<comment type="caution">
    <text evidence="1">The sequence shown here is derived from an EMBL/GenBank/DDBJ whole genome shotgun (WGS) entry which is preliminary data.</text>
</comment>
<evidence type="ECO:0000313" key="1">
    <source>
        <dbReference type="EMBL" id="KAE9524601.1"/>
    </source>
</evidence>
<dbReference type="Proteomes" id="UP000475862">
    <property type="component" value="Unassembled WGS sequence"/>
</dbReference>
<gene>
    <name evidence="1" type="ORF">AGLY_014651</name>
</gene>
<evidence type="ECO:0000313" key="2">
    <source>
        <dbReference type="Proteomes" id="UP000475862"/>
    </source>
</evidence>
<accession>A0A6G0T3V5</accession>
<reference evidence="1 2" key="1">
    <citation type="submission" date="2019-08" db="EMBL/GenBank/DDBJ databases">
        <title>The genome of the soybean aphid Biotype 1, its phylome, world population structure and adaptation to the North American continent.</title>
        <authorList>
            <person name="Giordano R."/>
            <person name="Donthu R.K."/>
            <person name="Hernandez A.G."/>
            <person name="Wright C.L."/>
            <person name="Zimin A.V."/>
        </authorList>
    </citation>
    <scope>NUCLEOTIDE SEQUENCE [LARGE SCALE GENOMIC DNA]</scope>
    <source>
        <tissue evidence="1">Whole aphids</tissue>
    </source>
</reference>
<keyword evidence="2" id="KW-1185">Reference proteome</keyword>
<protein>
    <submittedName>
        <fullName evidence="1">Uncharacterized protein</fullName>
    </submittedName>
</protein>
<proteinExistence type="predicted"/>
<organism evidence="1 2">
    <name type="scientific">Aphis glycines</name>
    <name type="common">Soybean aphid</name>
    <dbReference type="NCBI Taxonomy" id="307491"/>
    <lineage>
        <taxon>Eukaryota</taxon>
        <taxon>Metazoa</taxon>
        <taxon>Ecdysozoa</taxon>
        <taxon>Arthropoda</taxon>
        <taxon>Hexapoda</taxon>
        <taxon>Insecta</taxon>
        <taxon>Pterygota</taxon>
        <taxon>Neoptera</taxon>
        <taxon>Paraneoptera</taxon>
        <taxon>Hemiptera</taxon>
        <taxon>Sternorrhyncha</taxon>
        <taxon>Aphidomorpha</taxon>
        <taxon>Aphidoidea</taxon>
        <taxon>Aphididae</taxon>
        <taxon>Aphidini</taxon>
        <taxon>Aphis</taxon>
        <taxon>Aphis</taxon>
    </lineage>
</organism>
<sequence>MEVLISKYVVLMFDTANSICIDLDKRILLHIHDITYHIIIYKKVNKPVLNYELKIYQQFHFLIDVISVGLLYLEQFEFKLLSPDLKNITCNDGYELGPDIVKLLFKLFTKNINYYLYLSPANNVILDTVSFFESKMNASRHGIDGITCTLYVVSGTFGIFLRRQLDFTPNVYQLTQHFDN</sequence>
<dbReference type="AlphaFoldDB" id="A0A6G0T3V5"/>
<name>A0A6G0T3V5_APHGL</name>
<dbReference type="EMBL" id="VYZN01000065">
    <property type="protein sequence ID" value="KAE9524601.1"/>
    <property type="molecule type" value="Genomic_DNA"/>
</dbReference>